<sequence>MLDRIVGPDLTSTERIELAERVEGFTDRRVERYWKLMGVLNGRDPFPSQAPAFEWFAAALRAHA</sequence>
<accession>A0A917QYZ3</accession>
<protein>
    <submittedName>
        <fullName evidence="1">Uncharacterized protein</fullName>
    </submittedName>
</protein>
<reference evidence="1" key="1">
    <citation type="journal article" date="2014" name="Int. J. Syst. Evol. Microbiol.">
        <title>Complete genome sequence of Corynebacterium casei LMG S-19264T (=DSM 44701T), isolated from a smear-ripened cheese.</title>
        <authorList>
            <consortium name="US DOE Joint Genome Institute (JGI-PGF)"/>
            <person name="Walter F."/>
            <person name="Albersmeier A."/>
            <person name="Kalinowski J."/>
            <person name="Ruckert C."/>
        </authorList>
    </citation>
    <scope>NUCLEOTIDE SEQUENCE</scope>
    <source>
        <strain evidence="1">JCM 13064</strain>
    </source>
</reference>
<evidence type="ECO:0000313" key="2">
    <source>
        <dbReference type="Proteomes" id="UP000645217"/>
    </source>
</evidence>
<dbReference type="Proteomes" id="UP000645217">
    <property type="component" value="Unassembled WGS sequence"/>
</dbReference>
<dbReference type="AlphaFoldDB" id="A0A917QYZ3"/>
<dbReference type="EMBL" id="BMNT01000009">
    <property type="protein sequence ID" value="GGK77755.1"/>
    <property type="molecule type" value="Genomic_DNA"/>
</dbReference>
<name>A0A917QYZ3_9ACTN</name>
<reference evidence="1" key="2">
    <citation type="submission" date="2020-09" db="EMBL/GenBank/DDBJ databases">
        <authorList>
            <person name="Sun Q."/>
            <person name="Ohkuma M."/>
        </authorList>
    </citation>
    <scope>NUCLEOTIDE SEQUENCE</scope>
    <source>
        <strain evidence="1">JCM 13064</strain>
    </source>
</reference>
<organism evidence="1 2">
    <name type="scientific">Sphaerisporangium melleum</name>
    <dbReference type="NCBI Taxonomy" id="321316"/>
    <lineage>
        <taxon>Bacteria</taxon>
        <taxon>Bacillati</taxon>
        <taxon>Actinomycetota</taxon>
        <taxon>Actinomycetes</taxon>
        <taxon>Streptosporangiales</taxon>
        <taxon>Streptosporangiaceae</taxon>
        <taxon>Sphaerisporangium</taxon>
    </lineage>
</organism>
<gene>
    <name evidence="1" type="ORF">GCM10007964_20620</name>
</gene>
<comment type="caution">
    <text evidence="1">The sequence shown here is derived from an EMBL/GenBank/DDBJ whole genome shotgun (WGS) entry which is preliminary data.</text>
</comment>
<evidence type="ECO:0000313" key="1">
    <source>
        <dbReference type="EMBL" id="GGK77755.1"/>
    </source>
</evidence>
<keyword evidence="2" id="KW-1185">Reference proteome</keyword>
<proteinExistence type="predicted"/>